<evidence type="ECO:0000256" key="2">
    <source>
        <dbReference type="SAM" id="MobiDB-lite"/>
    </source>
</evidence>
<keyword evidence="1" id="KW-0862">Zinc</keyword>
<feature type="region of interest" description="Disordered" evidence="2">
    <location>
        <begin position="441"/>
        <end position="464"/>
    </location>
</feature>
<evidence type="ECO:0000313" key="5">
    <source>
        <dbReference type="RefSeq" id="XP_025027747.1"/>
    </source>
</evidence>
<dbReference type="RefSeq" id="XP_025027747.1">
    <property type="nucleotide sequence ID" value="XM_025171979.1"/>
</dbReference>
<dbReference type="Gene3D" id="1.10.150.180">
    <property type="entry name" value="Gamma-retroviral matrix domain"/>
    <property type="match status" value="1"/>
</dbReference>
<proteinExistence type="predicted"/>
<dbReference type="Pfam" id="PF02093">
    <property type="entry name" value="Gag_p30"/>
    <property type="match status" value="1"/>
</dbReference>
<dbReference type="Gene3D" id="1.10.375.10">
    <property type="entry name" value="Human Immunodeficiency Virus Type 1 Capsid Protein"/>
    <property type="match status" value="1"/>
</dbReference>
<dbReference type="InterPro" id="IPR003036">
    <property type="entry name" value="Gag_P30"/>
</dbReference>
<dbReference type="InterPro" id="IPR036946">
    <property type="entry name" value="G_retro_matrix_sf"/>
</dbReference>
<keyword evidence="1" id="KW-0863">Zinc-finger</keyword>
<dbReference type="Pfam" id="PF00098">
    <property type="entry name" value="zf-CCHC"/>
    <property type="match status" value="1"/>
</dbReference>
<dbReference type="GeneID" id="112541634"/>
<keyword evidence="4" id="KW-1185">Reference proteome</keyword>
<dbReference type="InterPro" id="IPR036875">
    <property type="entry name" value="Znf_CCHC_sf"/>
</dbReference>
<dbReference type="Gene3D" id="4.10.60.10">
    <property type="entry name" value="Zinc finger, CCHC-type"/>
    <property type="match status" value="1"/>
</dbReference>
<dbReference type="SUPFAM" id="SSF57756">
    <property type="entry name" value="Retrovirus zinc finger-like domains"/>
    <property type="match status" value="1"/>
</dbReference>
<organism evidence="4 5">
    <name type="scientific">Python bivittatus</name>
    <name type="common">Burmese python</name>
    <name type="synonym">Python molurus bivittatus</name>
    <dbReference type="NCBI Taxonomy" id="176946"/>
    <lineage>
        <taxon>Eukaryota</taxon>
        <taxon>Metazoa</taxon>
        <taxon>Chordata</taxon>
        <taxon>Craniata</taxon>
        <taxon>Vertebrata</taxon>
        <taxon>Euteleostomi</taxon>
        <taxon>Lepidosauria</taxon>
        <taxon>Squamata</taxon>
        <taxon>Bifurcata</taxon>
        <taxon>Unidentata</taxon>
        <taxon>Episquamata</taxon>
        <taxon>Toxicofera</taxon>
        <taxon>Serpentes</taxon>
        <taxon>Henophidia</taxon>
        <taxon>Pythonidae</taxon>
        <taxon>Python</taxon>
    </lineage>
</organism>
<dbReference type="SUPFAM" id="SSF47836">
    <property type="entry name" value="Retroviral matrix proteins"/>
    <property type="match status" value="1"/>
</dbReference>
<evidence type="ECO:0000259" key="3">
    <source>
        <dbReference type="PROSITE" id="PS50158"/>
    </source>
</evidence>
<dbReference type="GO" id="GO:0003676">
    <property type="term" value="F:nucleic acid binding"/>
    <property type="evidence" value="ECO:0007669"/>
    <property type="project" value="InterPro"/>
</dbReference>
<protein>
    <submittedName>
        <fullName evidence="5">Uncharacterized protein LOC112541634</fullName>
    </submittedName>
</protein>
<dbReference type="OMA" id="SPTYPWD"/>
<keyword evidence="1" id="KW-0479">Metal-binding</keyword>
<dbReference type="Proteomes" id="UP000695026">
    <property type="component" value="Unplaced"/>
</dbReference>
<dbReference type="PANTHER" id="PTHR33166">
    <property type="entry name" value="GAG_P30 DOMAIN-CONTAINING PROTEIN"/>
    <property type="match status" value="1"/>
</dbReference>
<dbReference type="InterPro" id="IPR010999">
    <property type="entry name" value="Retrovr_matrix"/>
</dbReference>
<evidence type="ECO:0000313" key="4">
    <source>
        <dbReference type="Proteomes" id="UP000695026"/>
    </source>
</evidence>
<dbReference type="GO" id="GO:0019068">
    <property type="term" value="P:virion assembly"/>
    <property type="evidence" value="ECO:0007669"/>
    <property type="project" value="InterPro"/>
</dbReference>
<dbReference type="GO" id="GO:0008270">
    <property type="term" value="F:zinc ion binding"/>
    <property type="evidence" value="ECO:0007669"/>
    <property type="project" value="UniProtKB-KW"/>
</dbReference>
<dbReference type="AlphaFoldDB" id="A0A9F5IXG7"/>
<dbReference type="InterPro" id="IPR008919">
    <property type="entry name" value="Retrov_capsid_N"/>
</dbReference>
<gene>
    <name evidence="5" type="primary">LOC112541634</name>
</gene>
<dbReference type="OrthoDB" id="9049599at2759"/>
<dbReference type="SUPFAM" id="SSF47943">
    <property type="entry name" value="Retrovirus capsid protein, N-terminal core domain"/>
    <property type="match status" value="1"/>
</dbReference>
<dbReference type="KEGG" id="pbi:112541634"/>
<feature type="domain" description="CCHC-type" evidence="3">
    <location>
        <begin position="465"/>
        <end position="479"/>
    </location>
</feature>
<dbReference type="InterPro" id="IPR050462">
    <property type="entry name" value="Retroviral_Gag-Pol_poly"/>
</dbReference>
<reference evidence="5" key="1">
    <citation type="submission" date="2025-08" db="UniProtKB">
        <authorList>
            <consortium name="RefSeq"/>
        </authorList>
    </citation>
    <scope>IDENTIFICATION</scope>
    <source>
        <tissue evidence="5">Liver</tissue>
    </source>
</reference>
<evidence type="ECO:0000256" key="1">
    <source>
        <dbReference type="PROSITE-ProRule" id="PRU00047"/>
    </source>
</evidence>
<dbReference type="SMART" id="SM00343">
    <property type="entry name" value="ZnF_C2HC"/>
    <property type="match status" value="1"/>
</dbReference>
<accession>A0A9F5IXG7</accession>
<feature type="compositionally biased region" description="Basic and acidic residues" evidence="2">
    <location>
        <begin position="450"/>
        <end position="464"/>
    </location>
</feature>
<dbReference type="InterPro" id="IPR001878">
    <property type="entry name" value="Znf_CCHC"/>
</dbReference>
<sequence>MGNRKSSLPLPNEKQYGKSEPCTPLRCVLAHWSTLKPLVAVKITFKREKLRVLCATIWPTYFLGDQQLPWPPEGTVNPEIIQNLSKFLAKGGKMEEELYSAFFFNLAAWTDIQKLCGLITPSQRVCPLIKSQKVKLAPVPDAPPLVPDEPLSVPDLGRLGPNLKLLSPSHTRTGQAYSQEAHLGPSVLAPLRQVPMGNRLAYIHTPFTTGDLFNWKESLPPYREAPQQYVDLVQQVISTHRPTVPDLFTLVSAFLGAEDWQQVLKAAIVHYTTAQTQGLQDGGHDAAWPDPNVVLVPTFEADPNTDHDLTALRHSQEAILHGLCTGVPKIVSFHRVHQILQEPKESPTDFLNRLKDGFRRFTDLDPDLPANETLLKMTFVGQSAPDIQCKLQKLEAPATQNFETLIQTAFIVFAQRDEEEEKKEDRKMRKQAALLAIALQPKPKGRGLPKHPEKPRPNPLRRDQCTRCKRTGHWKNECPLGACRGRNSGRNFGGRPPHDFGMGEAPWPGPRPEPQPLMSALMLEFYPSAY</sequence>
<dbReference type="PROSITE" id="PS50158">
    <property type="entry name" value="ZF_CCHC"/>
    <property type="match status" value="1"/>
</dbReference>
<name>A0A9F5IXG7_PYTBI</name>